<evidence type="ECO:0000313" key="2">
    <source>
        <dbReference type="Proteomes" id="UP001153678"/>
    </source>
</evidence>
<dbReference type="EMBL" id="CAMKVN010000684">
    <property type="protein sequence ID" value="CAI2170316.1"/>
    <property type="molecule type" value="Genomic_DNA"/>
</dbReference>
<organism evidence="1 2">
    <name type="scientific">Funneliformis geosporum</name>
    <dbReference type="NCBI Taxonomy" id="1117311"/>
    <lineage>
        <taxon>Eukaryota</taxon>
        <taxon>Fungi</taxon>
        <taxon>Fungi incertae sedis</taxon>
        <taxon>Mucoromycota</taxon>
        <taxon>Glomeromycotina</taxon>
        <taxon>Glomeromycetes</taxon>
        <taxon>Glomerales</taxon>
        <taxon>Glomeraceae</taxon>
        <taxon>Funneliformis</taxon>
    </lineage>
</organism>
<accession>A0A9W4WLF6</accession>
<dbReference type="Proteomes" id="UP001153678">
    <property type="component" value="Unassembled WGS sequence"/>
</dbReference>
<keyword evidence="2" id="KW-1185">Reference proteome</keyword>
<proteinExistence type="predicted"/>
<reference evidence="1" key="1">
    <citation type="submission" date="2022-08" db="EMBL/GenBank/DDBJ databases">
        <authorList>
            <person name="Kallberg Y."/>
            <person name="Tangrot J."/>
            <person name="Rosling A."/>
        </authorList>
    </citation>
    <scope>NUCLEOTIDE SEQUENCE</scope>
    <source>
        <strain evidence="1">Wild A</strain>
    </source>
</reference>
<evidence type="ECO:0000313" key="1">
    <source>
        <dbReference type="EMBL" id="CAI2170316.1"/>
    </source>
</evidence>
<gene>
    <name evidence="1" type="ORF">FWILDA_LOCUS4519</name>
</gene>
<dbReference type="AlphaFoldDB" id="A0A9W4WLF6"/>
<sequence length="242" mass="27478">MVVASQSIIADTSQEKILIVDSKVMHDIKSVNRNIEIKRSGKENSSNSLSGVSQRDHILLTKNSGNVQAFSSIVTEFVQDLLEELLSFDDPLQTIKFSSSKIIRLHYSCLFSERFEDKVVVLKSNDKKLTDQIARKQIYNEMKLYLADVSIGYLPVMTYKARKINRLFEYKYDPITLKKIKEQVKSKTTTSPVNEISETVAINSVHDSDDNFSITSNITDYFKEEEEGGANDSIEKSSKCLK</sequence>
<comment type="caution">
    <text evidence="1">The sequence shown here is derived from an EMBL/GenBank/DDBJ whole genome shotgun (WGS) entry which is preliminary data.</text>
</comment>
<name>A0A9W4WLF6_9GLOM</name>
<protein>
    <submittedName>
        <fullName evidence="1">2693_t:CDS:1</fullName>
    </submittedName>
</protein>